<reference evidence="5 6" key="1">
    <citation type="submission" date="2024-04" db="EMBL/GenBank/DDBJ databases">
        <title>The reference genome of an endangered Asteraceae, Deinandra increscens subsp. villosa, native to the Central Coast of California.</title>
        <authorList>
            <person name="Guilliams M."/>
            <person name="Hasenstab-Lehman K."/>
            <person name="Meyer R."/>
            <person name="Mcevoy S."/>
        </authorList>
    </citation>
    <scope>NUCLEOTIDE SEQUENCE [LARGE SCALE GENOMIC DNA]</scope>
    <source>
        <tissue evidence="5">Leaf</tissue>
    </source>
</reference>
<feature type="chain" id="PRO_5042970500" description="PRONE domain-containing protein" evidence="3">
    <location>
        <begin position="22"/>
        <end position="765"/>
    </location>
</feature>
<accession>A0AAP0DDK5</accession>
<sequence length="765" mass="84052">MTTSNTVTLIISVIIIIVISSSSLSNAGSPAVFILGDSLLDVGTNNFVLQAVGKAKYPHYGIDFFNSTPSGRFSNGLNVADFIARVVFGDSVTSPPAYLSLFHSGKYSEKRLVKALDLSPRRGRWRRWRRPTTGSNPVSLVPRENPAVGINFASSGTAILDVNSAVDLYIIFCPHFTFLSLPPSPPPEPPAAAVHRRPYTTTTTTGNLCFTFQMAASVCSSEEYNNNNISSSSGRCCEEESYTLSADISESESSSGCFSSSSLKSSSFAASHCVSGNDSNFTLPPFTFPLIGGNDDEVMIWDKKKPPKKLPDSELSEIDMMKEKFAKLLLGEDMSGGGKGVCTALSISNAITNLSASVFGELWRLEPLASQKKAMWQREMDWLLSVSDSIVDFVPSIQQSPDGGSYEVMATCPRADLALNLPALKKLDSMLITMLDGFCNTEFWYVDRGIVVAEGDSCEGFPTHICNGRPSIRQEEKWWLPYPKLPPNGLSEDARKRLQQCRDCTNQILKAALAINSNVLAEMEIPNAYLESLPKSGKACLGDIIYRYITAEKFSAEHLLDCLDLSSEHHTLEVVNRVEGAIYAWKLKDNHSKTKHSSWSEKVKGLVIDGDKNAYLAQRAETLLHSLRLRFPGLPQTSLDMTKIQYNKDVGQSILESYSRVLESLAFNITARIDDVMFVDDATKHSESLSTFNRGGLGGRPIQKRMSPSPFSIQHTPYSSPFATPAFSTSPILIRSPARAPINDDNCSNDKVDILKPADLERVWK</sequence>
<gene>
    <name evidence="5" type="ORF">SSX86_009420</name>
</gene>
<comment type="caution">
    <text evidence="5">The sequence shown here is derived from an EMBL/GenBank/DDBJ whole genome shotgun (WGS) entry which is preliminary data.</text>
</comment>
<dbReference type="FunFam" id="1.20.58.2010:FF:000001">
    <property type="entry name" value="Rop guanine nucleotide exchange factor 14"/>
    <property type="match status" value="1"/>
</dbReference>
<dbReference type="PROSITE" id="PS51334">
    <property type="entry name" value="PRONE"/>
    <property type="match status" value="1"/>
</dbReference>
<dbReference type="Gene3D" id="3.40.50.1110">
    <property type="entry name" value="SGNH hydrolase"/>
    <property type="match status" value="1"/>
</dbReference>
<dbReference type="InterPro" id="IPR036514">
    <property type="entry name" value="SGNH_hydro_sf"/>
</dbReference>
<dbReference type="AlphaFoldDB" id="A0AAP0DDK5"/>
<dbReference type="Pfam" id="PF03759">
    <property type="entry name" value="PRONE"/>
    <property type="match status" value="1"/>
</dbReference>
<evidence type="ECO:0000313" key="5">
    <source>
        <dbReference type="EMBL" id="KAK9070852.1"/>
    </source>
</evidence>
<feature type="domain" description="PRONE" evidence="4">
    <location>
        <begin position="308"/>
        <end position="690"/>
    </location>
</feature>
<dbReference type="EMBL" id="JBCNJP010000011">
    <property type="protein sequence ID" value="KAK9070852.1"/>
    <property type="molecule type" value="Genomic_DNA"/>
</dbReference>
<keyword evidence="3" id="KW-0732">Signal</keyword>
<evidence type="ECO:0000256" key="3">
    <source>
        <dbReference type="SAM" id="SignalP"/>
    </source>
</evidence>
<organism evidence="5 6">
    <name type="scientific">Deinandra increscens subsp. villosa</name>
    <dbReference type="NCBI Taxonomy" id="3103831"/>
    <lineage>
        <taxon>Eukaryota</taxon>
        <taxon>Viridiplantae</taxon>
        <taxon>Streptophyta</taxon>
        <taxon>Embryophyta</taxon>
        <taxon>Tracheophyta</taxon>
        <taxon>Spermatophyta</taxon>
        <taxon>Magnoliopsida</taxon>
        <taxon>eudicotyledons</taxon>
        <taxon>Gunneridae</taxon>
        <taxon>Pentapetalae</taxon>
        <taxon>asterids</taxon>
        <taxon>campanulids</taxon>
        <taxon>Asterales</taxon>
        <taxon>Asteraceae</taxon>
        <taxon>Asteroideae</taxon>
        <taxon>Heliantheae alliance</taxon>
        <taxon>Madieae</taxon>
        <taxon>Madiinae</taxon>
        <taxon>Deinandra</taxon>
    </lineage>
</organism>
<dbReference type="InterPro" id="IPR005512">
    <property type="entry name" value="PRONE_dom"/>
</dbReference>
<evidence type="ECO:0000313" key="6">
    <source>
        <dbReference type="Proteomes" id="UP001408789"/>
    </source>
</evidence>
<evidence type="ECO:0000256" key="2">
    <source>
        <dbReference type="PROSITE-ProRule" id="PRU00663"/>
    </source>
</evidence>
<dbReference type="Proteomes" id="UP001408789">
    <property type="component" value="Unassembled WGS sequence"/>
</dbReference>
<proteinExistence type="predicted"/>
<keyword evidence="6" id="KW-1185">Reference proteome</keyword>
<dbReference type="FunFam" id="1.20.58.2010:FF:000003">
    <property type="entry name" value="Rop guanine nucleotide exchange factor 14"/>
    <property type="match status" value="1"/>
</dbReference>
<dbReference type="Gene3D" id="1.20.58.2010">
    <property type="entry name" value="PRONE domain, subdomain 1"/>
    <property type="match status" value="2"/>
</dbReference>
<evidence type="ECO:0000256" key="1">
    <source>
        <dbReference type="ARBA" id="ARBA00022658"/>
    </source>
</evidence>
<dbReference type="InterPro" id="IPR038937">
    <property type="entry name" value="RopGEF"/>
</dbReference>
<feature type="signal peptide" evidence="3">
    <location>
        <begin position="1"/>
        <end position="21"/>
    </location>
</feature>
<protein>
    <recommendedName>
        <fullName evidence="4">PRONE domain-containing protein</fullName>
    </recommendedName>
</protein>
<dbReference type="GO" id="GO:0005085">
    <property type="term" value="F:guanyl-nucleotide exchange factor activity"/>
    <property type="evidence" value="ECO:0007669"/>
    <property type="project" value="UniProtKB-UniRule"/>
</dbReference>
<dbReference type="PANTHER" id="PTHR33101:SF53">
    <property type="entry name" value="PRONE DOMAIN, ROP GUANINE NUCLEOTIDE EXCHANGE FACTOR"/>
    <property type="match status" value="1"/>
</dbReference>
<dbReference type="PANTHER" id="PTHR33101">
    <property type="entry name" value="ROP GUANINE NUCLEOTIDE EXCHANGE FACTOR 1"/>
    <property type="match status" value="1"/>
</dbReference>
<evidence type="ECO:0000259" key="4">
    <source>
        <dbReference type="PROSITE" id="PS51334"/>
    </source>
</evidence>
<keyword evidence="1 2" id="KW-0344">Guanine-nucleotide releasing factor</keyword>
<name>A0AAP0DDK5_9ASTR</name>